<dbReference type="InterPro" id="IPR050077">
    <property type="entry name" value="LexA_repressor"/>
</dbReference>
<dbReference type="Gene3D" id="1.10.260.40">
    <property type="entry name" value="lambda repressor-like DNA-binding domains"/>
    <property type="match status" value="1"/>
</dbReference>
<proteinExistence type="predicted"/>
<accession>A0A974NE44</accession>
<dbReference type="PROSITE" id="PS50943">
    <property type="entry name" value="HTH_CROC1"/>
    <property type="match status" value="1"/>
</dbReference>
<gene>
    <name evidence="2" type="ORF">JHT90_11975</name>
</gene>
<organism evidence="2 3">
    <name type="scientific">Entomomonas asaccharolytica</name>
    <dbReference type="NCBI Taxonomy" id="2785331"/>
    <lineage>
        <taxon>Bacteria</taxon>
        <taxon>Pseudomonadati</taxon>
        <taxon>Pseudomonadota</taxon>
        <taxon>Gammaproteobacteria</taxon>
        <taxon>Pseudomonadales</taxon>
        <taxon>Pseudomonadaceae</taxon>
        <taxon>Entomomonas</taxon>
    </lineage>
</organism>
<dbReference type="PANTHER" id="PTHR33516">
    <property type="entry name" value="LEXA REPRESSOR"/>
    <property type="match status" value="1"/>
</dbReference>
<keyword evidence="3" id="KW-1185">Reference proteome</keyword>
<dbReference type="CDD" id="cd00093">
    <property type="entry name" value="HTH_XRE"/>
    <property type="match status" value="1"/>
</dbReference>
<dbReference type="SMART" id="SM00530">
    <property type="entry name" value="HTH_XRE"/>
    <property type="match status" value="1"/>
</dbReference>
<dbReference type="GO" id="GO:0003677">
    <property type="term" value="F:DNA binding"/>
    <property type="evidence" value="ECO:0007669"/>
    <property type="project" value="InterPro"/>
</dbReference>
<dbReference type="InterPro" id="IPR036286">
    <property type="entry name" value="LexA/Signal_pep-like_sf"/>
</dbReference>
<dbReference type="EMBL" id="CP067393">
    <property type="protein sequence ID" value="QQP85095.1"/>
    <property type="molecule type" value="Genomic_DNA"/>
</dbReference>
<dbReference type="AlphaFoldDB" id="A0A974NE44"/>
<evidence type="ECO:0000313" key="3">
    <source>
        <dbReference type="Proteomes" id="UP000595278"/>
    </source>
</evidence>
<dbReference type="InterPro" id="IPR010982">
    <property type="entry name" value="Lambda_DNA-bd_dom_sf"/>
</dbReference>
<dbReference type="InterPro" id="IPR001387">
    <property type="entry name" value="Cro/C1-type_HTH"/>
</dbReference>
<protein>
    <submittedName>
        <fullName evidence="2">Helix-turn-helix domain-containing protein</fullName>
    </submittedName>
</protein>
<evidence type="ECO:0000259" key="1">
    <source>
        <dbReference type="PROSITE" id="PS50943"/>
    </source>
</evidence>
<dbReference type="KEGG" id="eaz:JHT90_11975"/>
<reference evidence="2 3" key="1">
    <citation type="submission" date="2021-01" db="EMBL/GenBank/DDBJ databases">
        <title>Entomomonas sp. F2A isolated from a house cricket (Acheta domesticus).</title>
        <authorList>
            <person name="Spergser J."/>
            <person name="Busse H.-J."/>
        </authorList>
    </citation>
    <scope>NUCLEOTIDE SEQUENCE [LARGE SCALE GENOMIC DNA]</scope>
    <source>
        <strain evidence="2 3">F2A</strain>
    </source>
</reference>
<dbReference type="InterPro" id="IPR015927">
    <property type="entry name" value="Peptidase_S24_S26A/B/C"/>
</dbReference>
<dbReference type="Pfam" id="PF01381">
    <property type="entry name" value="HTH_3"/>
    <property type="match status" value="1"/>
</dbReference>
<dbReference type="CDD" id="cd06529">
    <property type="entry name" value="S24_LexA-like"/>
    <property type="match status" value="1"/>
</dbReference>
<dbReference type="Gene3D" id="2.10.109.10">
    <property type="entry name" value="Umud Fragment, subunit A"/>
    <property type="match status" value="1"/>
</dbReference>
<dbReference type="Pfam" id="PF00717">
    <property type="entry name" value="Peptidase_S24"/>
    <property type="match status" value="1"/>
</dbReference>
<feature type="domain" description="HTH cro/C1-type" evidence="1">
    <location>
        <begin position="9"/>
        <end position="64"/>
    </location>
</feature>
<sequence>MNDWKILARARMKELKISQYDLADKIGCSQPSIAHWLSGRRKADIDTINKILVALGFSPLSTDFDEAFVNLDQVHAYPFISWTSAGLNCEEWKPKTAEDFIKTNINAGKKGFWLKIKGDSMTSMKGFSFPEGVYILINPDIAIHDGDFVVAKFIRNNQITFRQYVEETGSEYLKPLNNTYKTIALDENWQIIGRVVEAKWKLIH</sequence>
<dbReference type="SUPFAM" id="SSF51306">
    <property type="entry name" value="LexA/Signal peptidase"/>
    <property type="match status" value="1"/>
</dbReference>
<evidence type="ECO:0000313" key="2">
    <source>
        <dbReference type="EMBL" id="QQP85095.1"/>
    </source>
</evidence>
<dbReference type="RefSeq" id="WP_201091255.1">
    <property type="nucleotide sequence ID" value="NZ_CP067393.1"/>
</dbReference>
<name>A0A974NE44_9GAMM</name>
<dbReference type="SUPFAM" id="SSF47413">
    <property type="entry name" value="lambda repressor-like DNA-binding domains"/>
    <property type="match status" value="1"/>
</dbReference>
<dbReference type="PANTHER" id="PTHR33516:SF2">
    <property type="entry name" value="LEXA REPRESSOR-RELATED"/>
    <property type="match status" value="1"/>
</dbReference>
<dbReference type="InterPro" id="IPR039418">
    <property type="entry name" value="LexA-like"/>
</dbReference>
<dbReference type="Proteomes" id="UP000595278">
    <property type="component" value="Chromosome"/>
</dbReference>